<dbReference type="GO" id="GO:0004177">
    <property type="term" value="F:aminopeptidase activity"/>
    <property type="evidence" value="ECO:0007669"/>
    <property type="project" value="UniProtKB-KW"/>
</dbReference>
<organism evidence="3 4">
    <name type="scientific">Fimbriimonas ginsengisoli Gsoil 348</name>
    <dbReference type="NCBI Taxonomy" id="661478"/>
    <lineage>
        <taxon>Bacteria</taxon>
        <taxon>Bacillati</taxon>
        <taxon>Armatimonadota</taxon>
        <taxon>Fimbriimonadia</taxon>
        <taxon>Fimbriimonadales</taxon>
        <taxon>Fimbriimonadaceae</taxon>
        <taxon>Fimbriimonas</taxon>
    </lineage>
</organism>
<keyword evidence="3" id="KW-0645">Protease</keyword>
<dbReference type="HOGENOM" id="CLU_086038_1_0_0"/>
<dbReference type="Pfam" id="PF04951">
    <property type="entry name" value="Peptidase_M55"/>
    <property type="match status" value="1"/>
</dbReference>
<dbReference type="eggNOG" id="COG2362">
    <property type="taxonomic scope" value="Bacteria"/>
</dbReference>
<dbReference type="EMBL" id="CP007139">
    <property type="protein sequence ID" value="AIE85010.1"/>
    <property type="molecule type" value="Genomic_DNA"/>
</dbReference>
<feature type="binding site" evidence="2">
    <location>
        <position position="138"/>
    </location>
    <ligand>
        <name>Zn(2+)</name>
        <dbReference type="ChEBI" id="CHEBI:29105"/>
        <label>2</label>
    </ligand>
</feature>
<feature type="binding site" evidence="2">
    <location>
        <position position="108"/>
    </location>
    <ligand>
        <name>Zn(2+)</name>
        <dbReference type="ChEBI" id="CHEBI:29105"/>
        <label>2</label>
    </ligand>
</feature>
<dbReference type="GO" id="GO:0046872">
    <property type="term" value="F:metal ion binding"/>
    <property type="evidence" value="ECO:0007669"/>
    <property type="project" value="UniProtKB-KW"/>
</dbReference>
<dbReference type="CDD" id="cd08663">
    <property type="entry name" value="DAP_dppA_1"/>
    <property type="match status" value="1"/>
</dbReference>
<dbReference type="RefSeq" id="WP_025226391.1">
    <property type="nucleotide sequence ID" value="NZ_CP007139.1"/>
</dbReference>
<dbReference type="InterPro" id="IPR036177">
    <property type="entry name" value="Peptidase_M55_sf"/>
</dbReference>
<dbReference type="Proteomes" id="UP000027982">
    <property type="component" value="Chromosome"/>
</dbReference>
<reference evidence="3 4" key="1">
    <citation type="journal article" date="2014" name="PLoS ONE">
        <title>The first complete genome sequence of the class fimbriimonadia in the phylum armatimonadetes.</title>
        <authorList>
            <person name="Hu Z.Y."/>
            <person name="Wang Y.Z."/>
            <person name="Im W.T."/>
            <person name="Wang S.Y."/>
            <person name="Zhao G.P."/>
            <person name="Zheng H.J."/>
            <person name="Quan Z.X."/>
        </authorList>
    </citation>
    <scope>NUCLEOTIDE SEQUENCE [LARGE SCALE GENOMIC DNA]</scope>
    <source>
        <strain evidence="3">Gsoil 348</strain>
    </source>
</reference>
<evidence type="ECO:0000256" key="1">
    <source>
        <dbReference type="PIRSR" id="PIRSR015853-1"/>
    </source>
</evidence>
<keyword evidence="4" id="KW-1185">Reference proteome</keyword>
<gene>
    <name evidence="3" type="ORF">OP10G_1642</name>
</gene>
<keyword evidence="3" id="KW-0031">Aminopeptidase</keyword>
<dbReference type="OrthoDB" id="9785420at2"/>
<keyword evidence="2" id="KW-0479">Metal-binding</keyword>
<feature type="binding site" evidence="2">
    <location>
        <position position="63"/>
    </location>
    <ligand>
        <name>Zn(2+)</name>
        <dbReference type="ChEBI" id="CHEBI:29105"/>
        <label>2</label>
    </ligand>
</feature>
<sequence>MRVYISADIEGITGLVSWSQCSRPDGKSFDYAFARRMMTHDVNAAIRGARAGGATEILLKDSHGNSKNLLLDQLEPGVRLISGHGSGTDGMMQGIDETFDCAFLVGYHAMAGTLGGVMEHTITGGVHRLWVNGYECGEMGLSAGVAGRYGVPIVMVSSDTAGCDEASRLLLGVETAVTKTGIGRYMANMLSPDDTGMLIEAAAKRGVARRKEIAPKIWSEPAHIRVEFNRAEEADMGAKLLSVPTRTNGYTLEGTYPTYQEAHRVVWNLMAMSAEGIGSQY</sequence>
<dbReference type="InterPro" id="IPR027476">
    <property type="entry name" value="DppA_N"/>
</dbReference>
<evidence type="ECO:0000313" key="4">
    <source>
        <dbReference type="Proteomes" id="UP000027982"/>
    </source>
</evidence>
<dbReference type="Gene3D" id="3.30.1360.130">
    <property type="entry name" value="Dipeptide transport protein"/>
    <property type="match status" value="1"/>
</dbReference>
<name>A0A068NQJ5_FIMGI</name>
<dbReference type="Gene3D" id="3.40.50.10780">
    <property type="entry name" value="Dipeptide transport protein"/>
    <property type="match status" value="1"/>
</dbReference>
<feature type="active site" description="Nucleophile" evidence="1">
    <location>
        <position position="120"/>
    </location>
</feature>
<feature type="binding site" evidence="2">
    <location>
        <position position="8"/>
    </location>
    <ligand>
        <name>Zn(2+)</name>
        <dbReference type="ChEBI" id="CHEBI:29105"/>
        <label>1</label>
    </ligand>
</feature>
<dbReference type="AlphaFoldDB" id="A0A068NQJ5"/>
<feature type="binding site" evidence="2">
    <location>
        <position position="8"/>
    </location>
    <ligand>
        <name>Zn(2+)</name>
        <dbReference type="ChEBI" id="CHEBI:29105"/>
        <label>2</label>
    </ligand>
</feature>
<keyword evidence="3" id="KW-0378">Hydrolase</keyword>
<dbReference type="PIRSF" id="PIRSF015853">
    <property type="entry name" value="Pep_DppA"/>
    <property type="match status" value="1"/>
</dbReference>
<protein>
    <submittedName>
        <fullName evidence="3">Peptidase M55, D-aminopeptidase</fullName>
    </submittedName>
</protein>
<dbReference type="STRING" id="661478.OP10G_1642"/>
<keyword evidence="2" id="KW-0862">Zinc</keyword>
<dbReference type="KEGG" id="fgi:OP10G_1642"/>
<proteinExistence type="predicted"/>
<accession>A0A068NQJ5</accession>
<feature type="binding site" evidence="2">
    <location>
        <position position="10"/>
    </location>
    <ligand>
        <name>Zn(2+)</name>
        <dbReference type="ChEBI" id="CHEBI:29105"/>
        <label>1</label>
    </ligand>
</feature>
<evidence type="ECO:0000313" key="3">
    <source>
        <dbReference type="EMBL" id="AIE85010.1"/>
    </source>
</evidence>
<dbReference type="InterPro" id="IPR007035">
    <property type="entry name" value="Peptidase_M55"/>
</dbReference>
<dbReference type="SUPFAM" id="SSF63992">
    <property type="entry name" value="Dipeptide transport protein"/>
    <property type="match status" value="1"/>
</dbReference>
<evidence type="ECO:0000256" key="2">
    <source>
        <dbReference type="PIRSR" id="PIRSR015853-2"/>
    </source>
</evidence>